<dbReference type="OrthoDB" id="9800801at2"/>
<evidence type="ECO:0000313" key="2">
    <source>
        <dbReference type="Proteomes" id="UP000228976"/>
    </source>
</evidence>
<reference evidence="1 2" key="1">
    <citation type="journal article" date="2017" name="BMC Genomics">
        <title>Comparative genomic and phylogenomic analyses of the Bifidobacteriaceae family.</title>
        <authorList>
            <person name="Lugli G.A."/>
            <person name="Milani C."/>
            <person name="Turroni F."/>
            <person name="Duranti S."/>
            <person name="Mancabelli L."/>
            <person name="Mangifesta M."/>
            <person name="Ferrario C."/>
            <person name="Modesto M."/>
            <person name="Mattarelli P."/>
            <person name="Jiri K."/>
            <person name="van Sinderen D."/>
            <person name="Ventura M."/>
        </authorList>
    </citation>
    <scope>NUCLEOTIDE SEQUENCE [LARGE SCALE GENOMIC DNA]</scope>
    <source>
        <strain evidence="1 2">LMG 21773</strain>
    </source>
</reference>
<protein>
    <recommendedName>
        <fullName evidence="3">DUF4417 domain-containing protein</fullName>
    </recommendedName>
</protein>
<name>A0A261FCG3_9BIFI</name>
<dbReference type="InterPro" id="IPR025530">
    <property type="entry name" value="DUF4417"/>
</dbReference>
<sequence>MNNGAQKLNQHIFQPQIWNGISCSAQYKIPRIYASDVIPQAMIPFSIALNPHCHEYNAFVCFYEDDYKFERFWKTPERYLPRLRQFAGVISPDFSTYQGMPIPFQEFNILRNYALGAWLQQIQGFRVICNVRTGDSEIIPLALDAAPQHSVISIGAHGNLKPKDNRDPFFIGLTCAIEKLEPSAILIYGTDCYDVFSLVQSSGIPLYFYPPRQQLAHLHRDIGGLK</sequence>
<dbReference type="RefSeq" id="WP_094689263.1">
    <property type="nucleotide sequence ID" value="NZ_JACBYZ010000001.1"/>
</dbReference>
<dbReference type="AlphaFoldDB" id="A0A261FCG3"/>
<proteinExistence type="predicted"/>
<organism evidence="1 2">
    <name type="scientific">Aeriscardovia aeriphila</name>
    <dbReference type="NCBI Taxonomy" id="218139"/>
    <lineage>
        <taxon>Bacteria</taxon>
        <taxon>Bacillati</taxon>
        <taxon>Actinomycetota</taxon>
        <taxon>Actinomycetes</taxon>
        <taxon>Bifidobacteriales</taxon>
        <taxon>Bifidobacteriaceae</taxon>
        <taxon>Aeriscardovia</taxon>
    </lineage>
</organism>
<gene>
    <name evidence="1" type="ORF">AEAE_0141</name>
</gene>
<evidence type="ECO:0008006" key="3">
    <source>
        <dbReference type="Google" id="ProtNLM"/>
    </source>
</evidence>
<comment type="caution">
    <text evidence="1">The sequence shown here is derived from an EMBL/GenBank/DDBJ whole genome shotgun (WGS) entry which is preliminary data.</text>
</comment>
<evidence type="ECO:0000313" key="1">
    <source>
        <dbReference type="EMBL" id="OZG56832.1"/>
    </source>
</evidence>
<dbReference type="EMBL" id="MWWU01000001">
    <property type="protein sequence ID" value="OZG56832.1"/>
    <property type="molecule type" value="Genomic_DNA"/>
</dbReference>
<accession>A0A261FCG3</accession>
<dbReference type="Pfam" id="PF14386">
    <property type="entry name" value="DUF4417"/>
    <property type="match status" value="1"/>
</dbReference>
<keyword evidence="2" id="KW-1185">Reference proteome</keyword>
<dbReference type="Proteomes" id="UP000228976">
    <property type="component" value="Unassembled WGS sequence"/>
</dbReference>